<dbReference type="PANTHER" id="PTHR42939">
    <property type="entry name" value="ABC TRANSPORTER ATP-BINDING PROTEIN ALBC-RELATED"/>
    <property type="match status" value="1"/>
</dbReference>
<dbReference type="STRING" id="216942.SLITO_v1c10750"/>
<dbReference type="AlphaFoldDB" id="A0A0K1W3B9"/>
<evidence type="ECO:0000256" key="3">
    <source>
        <dbReference type="ARBA" id="ARBA00022840"/>
    </source>
</evidence>
<dbReference type="EMBL" id="CP012357">
    <property type="protein sequence ID" value="AKX34686.1"/>
    <property type="molecule type" value="Genomic_DNA"/>
</dbReference>
<dbReference type="GO" id="GO:0016887">
    <property type="term" value="F:ATP hydrolysis activity"/>
    <property type="evidence" value="ECO:0007669"/>
    <property type="project" value="InterPro"/>
</dbReference>
<keyword evidence="2" id="KW-0547">Nucleotide-binding</keyword>
<protein>
    <submittedName>
        <fullName evidence="5">ABC transporter ATP-binding protein</fullName>
    </submittedName>
</protein>
<keyword evidence="1" id="KW-0813">Transport</keyword>
<dbReference type="CDD" id="cd03230">
    <property type="entry name" value="ABC_DR_subfamily_A"/>
    <property type="match status" value="1"/>
</dbReference>
<evidence type="ECO:0000256" key="2">
    <source>
        <dbReference type="ARBA" id="ARBA00022741"/>
    </source>
</evidence>
<dbReference type="RefSeq" id="WP_075058764.1">
    <property type="nucleotide sequence ID" value="NZ_CP012357.1"/>
</dbReference>
<dbReference type="InterPro" id="IPR003593">
    <property type="entry name" value="AAA+_ATPase"/>
</dbReference>
<dbReference type="Pfam" id="PF00005">
    <property type="entry name" value="ABC_tran"/>
    <property type="match status" value="1"/>
</dbReference>
<name>A0A0K1W3B9_9MOLU</name>
<dbReference type="Proteomes" id="UP000067476">
    <property type="component" value="Chromosome"/>
</dbReference>
<dbReference type="PANTHER" id="PTHR42939:SF1">
    <property type="entry name" value="ABC TRANSPORTER ATP-BINDING PROTEIN ALBC-RELATED"/>
    <property type="match status" value="1"/>
</dbReference>
<reference evidence="5 6" key="1">
    <citation type="journal article" date="2015" name="Genome Announc.">
        <title>Complete Genome Sequence of Spiroplasma litorale TN-1T (DSM 21781), a Bacterium Isolated from a Green-Eyed Horsefly (Tabanus nigrovittatus).</title>
        <authorList>
            <person name="Lo W.S."/>
            <person name="Lai Y.C."/>
            <person name="Lien Y.W."/>
            <person name="Wang T.H."/>
            <person name="Kuo C.H."/>
        </authorList>
    </citation>
    <scope>NUCLEOTIDE SEQUENCE [LARGE SCALE GENOMIC DNA]</scope>
    <source>
        <strain evidence="5 6">TN-1</strain>
    </source>
</reference>
<dbReference type="SMART" id="SM00382">
    <property type="entry name" value="AAA"/>
    <property type="match status" value="1"/>
</dbReference>
<accession>A0A0K1W3B9</accession>
<gene>
    <name evidence="5" type="ORF">SLITO_v1c10750</name>
</gene>
<organism evidence="5 6">
    <name type="scientific">Spiroplasma litorale</name>
    <dbReference type="NCBI Taxonomy" id="216942"/>
    <lineage>
        <taxon>Bacteria</taxon>
        <taxon>Bacillati</taxon>
        <taxon>Mycoplasmatota</taxon>
        <taxon>Mollicutes</taxon>
        <taxon>Entomoplasmatales</taxon>
        <taxon>Spiroplasmataceae</taxon>
        <taxon>Spiroplasma</taxon>
    </lineage>
</organism>
<dbReference type="InterPro" id="IPR003439">
    <property type="entry name" value="ABC_transporter-like_ATP-bd"/>
</dbReference>
<feature type="domain" description="ABC transporter" evidence="4">
    <location>
        <begin position="2"/>
        <end position="230"/>
    </location>
</feature>
<keyword evidence="3 5" id="KW-0067">ATP-binding</keyword>
<dbReference type="SUPFAM" id="SSF52540">
    <property type="entry name" value="P-loop containing nucleoside triphosphate hydrolases"/>
    <property type="match status" value="1"/>
</dbReference>
<dbReference type="Gene3D" id="3.40.50.300">
    <property type="entry name" value="P-loop containing nucleotide triphosphate hydrolases"/>
    <property type="match status" value="1"/>
</dbReference>
<dbReference type="InterPro" id="IPR027417">
    <property type="entry name" value="P-loop_NTPase"/>
</dbReference>
<sequence>MINIKEVTTLFKNDRGIKNFNLVISPGEIIGLVGDNGAGKTTLIKSIFNEYKKNQGEVLHNGDSIYETGYINKISFFPDQSVYPKNINLKDYCLLEAELSGVKKEDALKLFDSLCESLDLVDYKKKTFKSLSAGMQKKALLMNCLISSPEYIILDEPTANLDVKNRLEFLNIIRSLAKSGIGILITSHLIDELEEIINRVVIVEEGQTVYSNFFDKSKDSLEEIYLRVTKKTKANNLSSVIEGNQEAPAKRDLASIIKESKNK</sequence>
<dbReference type="GO" id="GO:0005524">
    <property type="term" value="F:ATP binding"/>
    <property type="evidence" value="ECO:0007669"/>
    <property type="project" value="UniProtKB-KW"/>
</dbReference>
<evidence type="ECO:0000259" key="4">
    <source>
        <dbReference type="PROSITE" id="PS50893"/>
    </source>
</evidence>
<dbReference type="KEGG" id="sll:SLITO_v1c10750"/>
<dbReference type="InterPro" id="IPR051782">
    <property type="entry name" value="ABC_Transporter_VariousFunc"/>
</dbReference>
<evidence type="ECO:0000313" key="5">
    <source>
        <dbReference type="EMBL" id="AKX34686.1"/>
    </source>
</evidence>
<evidence type="ECO:0000313" key="6">
    <source>
        <dbReference type="Proteomes" id="UP000067476"/>
    </source>
</evidence>
<dbReference type="PATRIC" id="fig|216942.3.peg.1098"/>
<evidence type="ECO:0000256" key="1">
    <source>
        <dbReference type="ARBA" id="ARBA00022448"/>
    </source>
</evidence>
<dbReference type="OrthoDB" id="9779029at2"/>
<dbReference type="PROSITE" id="PS50893">
    <property type="entry name" value="ABC_TRANSPORTER_2"/>
    <property type="match status" value="1"/>
</dbReference>
<proteinExistence type="predicted"/>
<keyword evidence="6" id="KW-1185">Reference proteome</keyword>